<feature type="region of interest" description="Disordered" evidence="1">
    <location>
        <begin position="604"/>
        <end position="663"/>
    </location>
</feature>
<feature type="compositionally biased region" description="Polar residues" evidence="1">
    <location>
        <begin position="639"/>
        <end position="663"/>
    </location>
</feature>
<name>A0ABN7TA87_OIKDI</name>
<reference evidence="2 3" key="1">
    <citation type="submission" date="2021-04" db="EMBL/GenBank/DDBJ databases">
        <authorList>
            <person name="Bliznina A."/>
        </authorList>
    </citation>
    <scope>NUCLEOTIDE SEQUENCE [LARGE SCALE GENOMIC DNA]</scope>
</reference>
<feature type="compositionally biased region" description="Basic and acidic residues" evidence="1">
    <location>
        <begin position="576"/>
        <end position="590"/>
    </location>
</feature>
<feature type="compositionally biased region" description="Polar residues" evidence="1">
    <location>
        <begin position="379"/>
        <end position="402"/>
    </location>
</feature>
<protein>
    <submittedName>
        <fullName evidence="2">Oidioi.mRNA.OKI2018_I69.chr2.g7225.t1.cds</fullName>
    </submittedName>
</protein>
<evidence type="ECO:0000313" key="3">
    <source>
        <dbReference type="Proteomes" id="UP001158576"/>
    </source>
</evidence>
<feature type="compositionally biased region" description="Low complexity" evidence="1">
    <location>
        <begin position="547"/>
        <end position="559"/>
    </location>
</feature>
<accession>A0ABN7TA87</accession>
<feature type="region of interest" description="Disordered" evidence="1">
    <location>
        <begin position="542"/>
        <end position="590"/>
    </location>
</feature>
<evidence type="ECO:0000256" key="1">
    <source>
        <dbReference type="SAM" id="MobiDB-lite"/>
    </source>
</evidence>
<feature type="compositionally biased region" description="Polar residues" evidence="1">
    <location>
        <begin position="252"/>
        <end position="261"/>
    </location>
</feature>
<feature type="region of interest" description="Disordered" evidence="1">
    <location>
        <begin position="234"/>
        <end position="319"/>
    </location>
</feature>
<dbReference type="EMBL" id="OU015567">
    <property type="protein sequence ID" value="CAG5113082.1"/>
    <property type="molecule type" value="Genomic_DNA"/>
</dbReference>
<proteinExistence type="predicted"/>
<feature type="compositionally biased region" description="Basic and acidic residues" evidence="1">
    <location>
        <begin position="611"/>
        <end position="626"/>
    </location>
</feature>
<feature type="region of interest" description="Disordered" evidence="1">
    <location>
        <begin position="364"/>
        <end position="452"/>
    </location>
</feature>
<feature type="compositionally biased region" description="Polar residues" evidence="1">
    <location>
        <begin position="439"/>
        <end position="452"/>
    </location>
</feature>
<feature type="region of interest" description="Disordered" evidence="1">
    <location>
        <begin position="339"/>
        <end position="358"/>
    </location>
</feature>
<evidence type="ECO:0000313" key="2">
    <source>
        <dbReference type="EMBL" id="CAG5113082.1"/>
    </source>
</evidence>
<dbReference type="Proteomes" id="UP001158576">
    <property type="component" value="Chromosome 2"/>
</dbReference>
<feature type="compositionally biased region" description="Low complexity" evidence="1">
    <location>
        <begin position="280"/>
        <end position="291"/>
    </location>
</feature>
<feature type="compositionally biased region" description="Basic and acidic residues" evidence="1">
    <location>
        <begin position="416"/>
        <end position="425"/>
    </location>
</feature>
<organism evidence="2 3">
    <name type="scientific">Oikopleura dioica</name>
    <name type="common">Tunicate</name>
    <dbReference type="NCBI Taxonomy" id="34765"/>
    <lineage>
        <taxon>Eukaryota</taxon>
        <taxon>Metazoa</taxon>
        <taxon>Chordata</taxon>
        <taxon>Tunicata</taxon>
        <taxon>Appendicularia</taxon>
        <taxon>Copelata</taxon>
        <taxon>Oikopleuridae</taxon>
        <taxon>Oikopleura</taxon>
    </lineage>
</organism>
<sequence length="756" mass="85883">MEEYNDIEKRLYEIENGEAPTPVLFITARTKNGRPCTGFWILTGGKLVQMKQYHSYRCFEDRDETETGILICCANKNNRRCKGATIIYTRNENIYEKTTNKNVTRVKFVKENNDRLKVGNYFRHVIETPHICQGESLSDGFTSFIRSRILNAEEGPVSLARELRCIQSCPRLSKIKVSIAVLKKAVKIQHKQFFAMYPESRDHYFKNNVQKPIVIDLTEHDLPPTEVIVVDEEDEVQVPKTPRPLSRRKTTYVYSTPVQNSSKKENYVYKTPIQSSPPKSTFVTPTNTPKTTPKRTPRRTPSEPSRRSARIQGLPPLTPCLKKRFKTKDYEAPEEIVGNEDAVDLPETHDIPPPVTPVKRTRFQHQEDLSEDEAPFSFNPDTPNFTPSSARISSNSHENIQQEPLGDRQLLSQKKNCNETAKDFSQEDQTPLTPLEAPTSEQASPMDDSQVSPTLDLTDPDIDELEEFINGTLPSKFEKSTDLDISREIPMPCDISQENIIPDEHLKNEQFQQGSLPNFGDSGFPTVLTKRRGITRKHNLSLENEEGCSSRGSSTGLRGLIEEGSPLSPRVSFKTETAEEKPDKFEPPDETLVKLKRRKKPLIISPKRVTRKEEDQVLKPASDKKPIILKRRNKKDQSSGRITPSGISPKNHSSSNSQIEPSATPTKDIIKSVFLKNAFKVPTFEFMEQIRTPKKPSTNNIHLYKNFTQGLGEMIKKIEIFRRENQLPNSIMGVPSIQDAAAILCLLNDLRSIIQS</sequence>
<gene>
    <name evidence="2" type="ORF">OKIOD_LOCUS15990</name>
</gene>
<keyword evidence="3" id="KW-1185">Reference proteome</keyword>